<dbReference type="Pfam" id="PF00172">
    <property type="entry name" value="Zn_clus"/>
    <property type="match status" value="1"/>
</dbReference>
<feature type="region of interest" description="Disordered" evidence="9">
    <location>
        <begin position="89"/>
        <end position="115"/>
    </location>
</feature>
<dbReference type="PANTHER" id="PTHR47782">
    <property type="entry name" value="ZN(II)2CYS6 TRANSCRIPTION FACTOR (EUROFUNG)-RELATED"/>
    <property type="match status" value="1"/>
</dbReference>
<evidence type="ECO:0000256" key="3">
    <source>
        <dbReference type="ARBA" id="ARBA00022833"/>
    </source>
</evidence>
<accession>A0A9P4IJX7</accession>
<dbReference type="GO" id="GO:0045944">
    <property type="term" value="P:positive regulation of transcription by RNA polymerase II"/>
    <property type="evidence" value="ECO:0007669"/>
    <property type="project" value="TreeGrafter"/>
</dbReference>
<dbReference type="Proteomes" id="UP000799772">
    <property type="component" value="Unassembled WGS sequence"/>
</dbReference>
<dbReference type="SUPFAM" id="SSF57701">
    <property type="entry name" value="Zn2/Cys6 DNA-binding domain"/>
    <property type="match status" value="1"/>
</dbReference>
<dbReference type="Gene3D" id="4.10.240.10">
    <property type="entry name" value="Zn(2)-C6 fungal-type DNA-binding domain"/>
    <property type="match status" value="1"/>
</dbReference>
<dbReference type="InterPro" id="IPR007219">
    <property type="entry name" value="XnlR_reg_dom"/>
</dbReference>
<protein>
    <recommendedName>
        <fullName evidence="10">Zn(2)-C6 fungal-type domain-containing protein</fullName>
    </recommendedName>
</protein>
<evidence type="ECO:0000259" key="10">
    <source>
        <dbReference type="PROSITE" id="PS50048"/>
    </source>
</evidence>
<evidence type="ECO:0000256" key="1">
    <source>
        <dbReference type="ARBA" id="ARBA00004123"/>
    </source>
</evidence>
<name>A0A9P4IJX7_9PEZI</name>
<dbReference type="GO" id="GO:0000981">
    <property type="term" value="F:DNA-binding transcription factor activity, RNA polymerase II-specific"/>
    <property type="evidence" value="ECO:0007669"/>
    <property type="project" value="InterPro"/>
</dbReference>
<feature type="domain" description="Zn(2)-C6 fungal-type" evidence="10">
    <location>
        <begin position="16"/>
        <end position="46"/>
    </location>
</feature>
<keyword evidence="7" id="KW-0539">Nucleus</keyword>
<feature type="coiled-coil region" evidence="8">
    <location>
        <begin position="59"/>
        <end position="86"/>
    </location>
</feature>
<feature type="compositionally biased region" description="Basic and acidic residues" evidence="9">
    <location>
        <begin position="103"/>
        <end position="115"/>
    </location>
</feature>
<dbReference type="PROSITE" id="PS00463">
    <property type="entry name" value="ZN2_CY6_FUNGAL_1"/>
    <property type="match status" value="1"/>
</dbReference>
<dbReference type="GO" id="GO:0008270">
    <property type="term" value="F:zinc ion binding"/>
    <property type="evidence" value="ECO:0007669"/>
    <property type="project" value="InterPro"/>
</dbReference>
<sequence length="461" mass="51344">MPFETPPLRVSRPIAACAPCRRTKSKCDGKLPVCSSCEKSNKADQCASNMTDARETSYVATLEARKANLEKAYAELRARRKSMINVIEAANSMPSSRKTSTAEGKDSSKRAEGRKEATNVDDLVGDFGLLSISATTRDFYGFTPETSYARFILVSATNEALPIRSTKDQDFPSRERTLRLTQDYLENTWRYLPIVDEATIWASFNGVYNSQQSTAFDHFIVHMILAVSLTSYETADAASQTEARNHLYKAISFASLVFRPGSVTSIQALLLLSLYAMLDSKHFDYWSLIGFASRAMADIGMHHDPPKSANVPKAELDMRRRVFWSLYTFDRIASMLCKRPFSFSDASINVALPSAGNTPSAALALFRLRKLQSELYAGLHQRSAWDGAENAWTFIWSEYAKLQEWFETSLTKVDVVAARIVEIEYNFCMQAASWAACHDGGVDDPGAAVTPQIDPLRSAPR</sequence>
<dbReference type="CDD" id="cd00067">
    <property type="entry name" value="GAL4"/>
    <property type="match status" value="1"/>
</dbReference>
<dbReference type="CDD" id="cd12148">
    <property type="entry name" value="fungal_TF_MHR"/>
    <property type="match status" value="1"/>
</dbReference>
<proteinExistence type="predicted"/>
<keyword evidence="6" id="KW-0804">Transcription</keyword>
<evidence type="ECO:0000256" key="4">
    <source>
        <dbReference type="ARBA" id="ARBA00023015"/>
    </source>
</evidence>
<dbReference type="OrthoDB" id="5319458at2759"/>
<gene>
    <name evidence="11" type="ORF">NA57DRAFT_52477</name>
</gene>
<evidence type="ECO:0000256" key="6">
    <source>
        <dbReference type="ARBA" id="ARBA00023163"/>
    </source>
</evidence>
<keyword evidence="4" id="KW-0805">Transcription regulation</keyword>
<dbReference type="EMBL" id="ML978122">
    <property type="protein sequence ID" value="KAF2102935.1"/>
    <property type="molecule type" value="Genomic_DNA"/>
</dbReference>
<evidence type="ECO:0000256" key="9">
    <source>
        <dbReference type="SAM" id="MobiDB-lite"/>
    </source>
</evidence>
<evidence type="ECO:0000256" key="2">
    <source>
        <dbReference type="ARBA" id="ARBA00022723"/>
    </source>
</evidence>
<organism evidence="11 12">
    <name type="scientific">Rhizodiscina lignyota</name>
    <dbReference type="NCBI Taxonomy" id="1504668"/>
    <lineage>
        <taxon>Eukaryota</taxon>
        <taxon>Fungi</taxon>
        <taxon>Dikarya</taxon>
        <taxon>Ascomycota</taxon>
        <taxon>Pezizomycotina</taxon>
        <taxon>Dothideomycetes</taxon>
        <taxon>Pleosporomycetidae</taxon>
        <taxon>Aulographales</taxon>
        <taxon>Rhizodiscinaceae</taxon>
        <taxon>Rhizodiscina</taxon>
    </lineage>
</organism>
<dbReference type="PANTHER" id="PTHR47782:SF2">
    <property type="entry name" value="TRANSCRIPTION FACTOR, PUTATIVE (AFU_ORTHOLOGUE AFUA_4G12570)-RELATED"/>
    <property type="match status" value="1"/>
</dbReference>
<comment type="subcellular location">
    <subcellularLocation>
        <location evidence="1">Nucleus</location>
    </subcellularLocation>
</comment>
<feature type="compositionally biased region" description="Polar residues" evidence="9">
    <location>
        <begin position="92"/>
        <end position="102"/>
    </location>
</feature>
<keyword evidence="12" id="KW-1185">Reference proteome</keyword>
<dbReference type="InterPro" id="IPR036864">
    <property type="entry name" value="Zn2-C6_fun-type_DNA-bd_sf"/>
</dbReference>
<dbReference type="AlphaFoldDB" id="A0A9P4IJX7"/>
<evidence type="ECO:0000313" key="11">
    <source>
        <dbReference type="EMBL" id="KAF2102935.1"/>
    </source>
</evidence>
<evidence type="ECO:0000313" key="12">
    <source>
        <dbReference type="Proteomes" id="UP000799772"/>
    </source>
</evidence>
<evidence type="ECO:0000256" key="5">
    <source>
        <dbReference type="ARBA" id="ARBA00023125"/>
    </source>
</evidence>
<dbReference type="PROSITE" id="PS50048">
    <property type="entry name" value="ZN2_CY6_FUNGAL_2"/>
    <property type="match status" value="1"/>
</dbReference>
<evidence type="ECO:0000256" key="7">
    <source>
        <dbReference type="ARBA" id="ARBA00023242"/>
    </source>
</evidence>
<keyword evidence="8" id="KW-0175">Coiled coil</keyword>
<comment type="caution">
    <text evidence="11">The sequence shown here is derived from an EMBL/GenBank/DDBJ whole genome shotgun (WGS) entry which is preliminary data.</text>
</comment>
<dbReference type="InterPro" id="IPR052202">
    <property type="entry name" value="Yeast_MetPath_Reg"/>
</dbReference>
<keyword evidence="5" id="KW-0238">DNA-binding</keyword>
<reference evidence="11" key="1">
    <citation type="journal article" date="2020" name="Stud. Mycol.">
        <title>101 Dothideomycetes genomes: a test case for predicting lifestyles and emergence of pathogens.</title>
        <authorList>
            <person name="Haridas S."/>
            <person name="Albert R."/>
            <person name="Binder M."/>
            <person name="Bloem J."/>
            <person name="Labutti K."/>
            <person name="Salamov A."/>
            <person name="Andreopoulos B."/>
            <person name="Baker S."/>
            <person name="Barry K."/>
            <person name="Bills G."/>
            <person name="Bluhm B."/>
            <person name="Cannon C."/>
            <person name="Castanera R."/>
            <person name="Culley D."/>
            <person name="Daum C."/>
            <person name="Ezra D."/>
            <person name="Gonzalez J."/>
            <person name="Henrissat B."/>
            <person name="Kuo A."/>
            <person name="Liang C."/>
            <person name="Lipzen A."/>
            <person name="Lutzoni F."/>
            <person name="Magnuson J."/>
            <person name="Mondo S."/>
            <person name="Nolan M."/>
            <person name="Ohm R."/>
            <person name="Pangilinan J."/>
            <person name="Park H.-J."/>
            <person name="Ramirez L."/>
            <person name="Alfaro M."/>
            <person name="Sun H."/>
            <person name="Tritt A."/>
            <person name="Yoshinaga Y."/>
            <person name="Zwiers L.-H."/>
            <person name="Turgeon B."/>
            <person name="Goodwin S."/>
            <person name="Spatafora J."/>
            <person name="Crous P."/>
            <person name="Grigoriev I."/>
        </authorList>
    </citation>
    <scope>NUCLEOTIDE SEQUENCE</scope>
    <source>
        <strain evidence="11">CBS 133067</strain>
    </source>
</reference>
<keyword evidence="3" id="KW-0862">Zinc</keyword>
<dbReference type="GO" id="GO:0006351">
    <property type="term" value="P:DNA-templated transcription"/>
    <property type="evidence" value="ECO:0007669"/>
    <property type="project" value="InterPro"/>
</dbReference>
<evidence type="ECO:0000256" key="8">
    <source>
        <dbReference type="SAM" id="Coils"/>
    </source>
</evidence>
<dbReference type="SMART" id="SM00066">
    <property type="entry name" value="GAL4"/>
    <property type="match status" value="1"/>
</dbReference>
<dbReference type="Pfam" id="PF04082">
    <property type="entry name" value="Fungal_trans"/>
    <property type="match status" value="1"/>
</dbReference>
<keyword evidence="2" id="KW-0479">Metal-binding</keyword>
<dbReference type="GO" id="GO:0005634">
    <property type="term" value="C:nucleus"/>
    <property type="evidence" value="ECO:0007669"/>
    <property type="project" value="UniProtKB-SubCell"/>
</dbReference>
<dbReference type="InterPro" id="IPR001138">
    <property type="entry name" value="Zn2Cys6_DnaBD"/>
</dbReference>
<dbReference type="SMART" id="SM00906">
    <property type="entry name" value="Fungal_trans"/>
    <property type="match status" value="1"/>
</dbReference>
<dbReference type="GO" id="GO:0043565">
    <property type="term" value="F:sequence-specific DNA binding"/>
    <property type="evidence" value="ECO:0007669"/>
    <property type="project" value="TreeGrafter"/>
</dbReference>